<dbReference type="EMBL" id="JANJYJ010000007">
    <property type="protein sequence ID" value="KAK3200016.1"/>
    <property type="molecule type" value="Genomic_DNA"/>
</dbReference>
<dbReference type="GO" id="GO:0009733">
    <property type="term" value="P:response to auxin"/>
    <property type="evidence" value="ECO:0007669"/>
    <property type="project" value="InterPro"/>
</dbReference>
<keyword evidence="3" id="KW-0341">Growth regulation</keyword>
<accession>A0AAE0A4X0</accession>
<dbReference type="InterPro" id="IPR003676">
    <property type="entry name" value="SAUR_fam"/>
</dbReference>
<evidence type="ECO:0000313" key="4">
    <source>
        <dbReference type="EMBL" id="KAK3200016.1"/>
    </source>
</evidence>
<comment type="caution">
    <text evidence="4">The sequence shown here is derived from an EMBL/GenBank/DDBJ whole genome shotgun (WGS) entry which is preliminary data.</text>
</comment>
<keyword evidence="5" id="KW-1185">Reference proteome</keyword>
<dbReference type="Proteomes" id="UP001281410">
    <property type="component" value="Unassembled WGS sequence"/>
</dbReference>
<dbReference type="AlphaFoldDB" id="A0AAE0A4X0"/>
<sequence>MAAAKSRRISYPRSDENQDQSIAKKGNFIVYTNDGKRFMVPLEYLSRNVFTGFLRMAGEEFGLPSHEANTLPCDSTMFEYVVSLVRRWMPEELEKALLTSIASCHQLASSSSSSLVQGQTHQQQLIFGY</sequence>
<evidence type="ECO:0008006" key="6">
    <source>
        <dbReference type="Google" id="ProtNLM"/>
    </source>
</evidence>
<name>A0AAE0A4X0_9ROSI</name>
<proteinExistence type="inferred from homology"/>
<protein>
    <recommendedName>
        <fullName evidence="6">Small auxin up regulated protein</fullName>
    </recommendedName>
</protein>
<dbReference type="PANTHER" id="PTHR31175:SF104">
    <property type="entry name" value="SAUR-LIKE AUXIN-RESPONSIVE FAMILY PROTEIN"/>
    <property type="match status" value="1"/>
</dbReference>
<comment type="similarity">
    <text evidence="1">Belongs to the ARG7 family.</text>
</comment>
<organism evidence="4 5">
    <name type="scientific">Dipteronia sinensis</name>
    <dbReference type="NCBI Taxonomy" id="43782"/>
    <lineage>
        <taxon>Eukaryota</taxon>
        <taxon>Viridiplantae</taxon>
        <taxon>Streptophyta</taxon>
        <taxon>Embryophyta</taxon>
        <taxon>Tracheophyta</taxon>
        <taxon>Spermatophyta</taxon>
        <taxon>Magnoliopsida</taxon>
        <taxon>eudicotyledons</taxon>
        <taxon>Gunneridae</taxon>
        <taxon>Pentapetalae</taxon>
        <taxon>rosids</taxon>
        <taxon>malvids</taxon>
        <taxon>Sapindales</taxon>
        <taxon>Sapindaceae</taxon>
        <taxon>Hippocastanoideae</taxon>
        <taxon>Acereae</taxon>
        <taxon>Dipteronia</taxon>
    </lineage>
</organism>
<gene>
    <name evidence="4" type="ORF">Dsin_023431</name>
</gene>
<reference evidence="4" key="1">
    <citation type="journal article" date="2023" name="Plant J.">
        <title>Genome sequences and population genomics provide insights into the demographic history, inbreeding, and mutation load of two 'living fossil' tree species of Dipteronia.</title>
        <authorList>
            <person name="Feng Y."/>
            <person name="Comes H.P."/>
            <person name="Chen J."/>
            <person name="Zhu S."/>
            <person name="Lu R."/>
            <person name="Zhang X."/>
            <person name="Li P."/>
            <person name="Qiu J."/>
            <person name="Olsen K.M."/>
            <person name="Qiu Y."/>
        </authorList>
    </citation>
    <scope>NUCLEOTIDE SEQUENCE</scope>
    <source>
        <strain evidence="4">NBL</strain>
    </source>
</reference>
<evidence type="ECO:0000256" key="1">
    <source>
        <dbReference type="ARBA" id="ARBA00006974"/>
    </source>
</evidence>
<keyword evidence="2" id="KW-0217">Developmental protein</keyword>
<evidence type="ECO:0000256" key="3">
    <source>
        <dbReference type="ARBA" id="ARBA00022604"/>
    </source>
</evidence>
<dbReference type="Pfam" id="PF02519">
    <property type="entry name" value="Auxin_inducible"/>
    <property type="match status" value="1"/>
</dbReference>
<evidence type="ECO:0000313" key="5">
    <source>
        <dbReference type="Proteomes" id="UP001281410"/>
    </source>
</evidence>
<evidence type="ECO:0000256" key="2">
    <source>
        <dbReference type="ARBA" id="ARBA00022473"/>
    </source>
</evidence>
<dbReference type="PANTHER" id="PTHR31175">
    <property type="entry name" value="AUXIN-RESPONSIVE FAMILY PROTEIN"/>
    <property type="match status" value="1"/>
</dbReference>